<organism evidence="1 2">
    <name type="scientific">Daphnia magna</name>
    <dbReference type="NCBI Taxonomy" id="35525"/>
    <lineage>
        <taxon>Eukaryota</taxon>
        <taxon>Metazoa</taxon>
        <taxon>Ecdysozoa</taxon>
        <taxon>Arthropoda</taxon>
        <taxon>Crustacea</taxon>
        <taxon>Branchiopoda</taxon>
        <taxon>Diplostraca</taxon>
        <taxon>Cladocera</taxon>
        <taxon>Anomopoda</taxon>
        <taxon>Daphniidae</taxon>
        <taxon>Daphnia</taxon>
    </lineage>
</organism>
<dbReference type="AlphaFoldDB" id="A0A164JX83"/>
<protein>
    <submittedName>
        <fullName evidence="1">Uncharacterized protein</fullName>
    </submittedName>
</protein>
<evidence type="ECO:0000313" key="1">
    <source>
        <dbReference type="EMBL" id="KZS02739.1"/>
    </source>
</evidence>
<keyword evidence="2" id="KW-1185">Reference proteome</keyword>
<dbReference type="Proteomes" id="UP000076858">
    <property type="component" value="Unassembled WGS sequence"/>
</dbReference>
<sequence length="23" mass="2772">MWRLIPNLQLPRQTPIHKAMGDR</sequence>
<reference evidence="1 2" key="1">
    <citation type="submission" date="2016-03" db="EMBL/GenBank/DDBJ databases">
        <title>EvidentialGene: Evidence-directed Construction of Genes on Genomes.</title>
        <authorList>
            <person name="Gilbert D.G."/>
            <person name="Choi J.-H."/>
            <person name="Mockaitis K."/>
            <person name="Colbourne J."/>
            <person name="Pfrender M."/>
        </authorList>
    </citation>
    <scope>NUCLEOTIDE SEQUENCE [LARGE SCALE GENOMIC DNA]</scope>
    <source>
        <strain evidence="1 2">Xinb3</strain>
        <tissue evidence="1">Complete organism</tissue>
    </source>
</reference>
<evidence type="ECO:0000313" key="2">
    <source>
        <dbReference type="Proteomes" id="UP000076858"/>
    </source>
</evidence>
<proteinExistence type="predicted"/>
<dbReference type="EMBL" id="LRGB01003576">
    <property type="protein sequence ID" value="KZS02739.1"/>
    <property type="molecule type" value="Genomic_DNA"/>
</dbReference>
<gene>
    <name evidence="1" type="ORF">APZ42_000095</name>
</gene>
<accession>A0A164JX83</accession>
<comment type="caution">
    <text evidence="1">The sequence shown here is derived from an EMBL/GenBank/DDBJ whole genome shotgun (WGS) entry which is preliminary data.</text>
</comment>
<name>A0A164JX83_9CRUS</name>